<evidence type="ECO:0000313" key="2">
    <source>
        <dbReference type="Proteomes" id="UP001144347"/>
    </source>
</evidence>
<gene>
    <name evidence="1" type="ORF">O0955_02025</name>
</gene>
<proteinExistence type="predicted"/>
<reference evidence="1" key="1">
    <citation type="submission" date="2022-12" db="EMBL/GenBank/DDBJ databases">
        <title>Genome sequence of HCMS5-2.</title>
        <authorList>
            <person name="Woo H."/>
        </authorList>
    </citation>
    <scope>NUCLEOTIDE SEQUENCE</scope>
    <source>
        <strain evidence="1">HCMS5-2</strain>
    </source>
</reference>
<accession>A0ABT4L4B2</accession>
<organism evidence="1 2">
    <name type="scientific">Pedobacter punctiformis</name>
    <dbReference type="NCBI Taxonomy" id="3004097"/>
    <lineage>
        <taxon>Bacteria</taxon>
        <taxon>Pseudomonadati</taxon>
        <taxon>Bacteroidota</taxon>
        <taxon>Sphingobacteriia</taxon>
        <taxon>Sphingobacteriales</taxon>
        <taxon>Sphingobacteriaceae</taxon>
        <taxon>Pedobacter</taxon>
    </lineage>
</organism>
<dbReference type="EMBL" id="JAPWGM010000001">
    <property type="protein sequence ID" value="MCZ4242770.1"/>
    <property type="molecule type" value="Genomic_DNA"/>
</dbReference>
<name>A0ABT4L4B2_9SPHI</name>
<keyword evidence="2" id="KW-1185">Reference proteome</keyword>
<dbReference type="RefSeq" id="WP_269425859.1">
    <property type="nucleotide sequence ID" value="NZ_JAPWGM010000001.1"/>
</dbReference>
<comment type="caution">
    <text evidence="1">The sequence shown here is derived from an EMBL/GenBank/DDBJ whole genome shotgun (WGS) entry which is preliminary data.</text>
</comment>
<sequence length="105" mass="12667">MQTTTDKRERLIIIQNIKAVSYNADYLYWFKLDKPVKDLIFIREFNESDPERKREKPYFRKITKIGEVTNKFSREYGTSVFLLEDANIDLNKILRSEIKEEQNDN</sequence>
<evidence type="ECO:0000313" key="1">
    <source>
        <dbReference type="EMBL" id="MCZ4242770.1"/>
    </source>
</evidence>
<protein>
    <submittedName>
        <fullName evidence="1">Uncharacterized protein</fullName>
    </submittedName>
</protein>
<dbReference type="Proteomes" id="UP001144347">
    <property type="component" value="Unassembled WGS sequence"/>
</dbReference>